<dbReference type="GO" id="GO:0004364">
    <property type="term" value="F:glutathione transferase activity"/>
    <property type="evidence" value="ECO:0000318"/>
    <property type="project" value="GO_Central"/>
</dbReference>
<dbReference type="Pfam" id="PF13417">
    <property type="entry name" value="GST_N_3"/>
    <property type="match status" value="1"/>
</dbReference>
<protein>
    <recommendedName>
        <fullName evidence="7">Glutathione transferase</fullName>
    </recommendedName>
</protein>
<gene>
    <name evidence="5" type="ORF">MONBRDRAFT_32442</name>
</gene>
<dbReference type="InterPro" id="IPR004045">
    <property type="entry name" value="Glutathione_S-Trfase_N"/>
</dbReference>
<dbReference type="SFLD" id="SFLDG00358">
    <property type="entry name" value="Main_(cytGST)"/>
    <property type="match status" value="1"/>
</dbReference>
<comment type="similarity">
    <text evidence="1">Belongs to the GST superfamily.</text>
</comment>
<dbReference type="Proteomes" id="UP000001357">
    <property type="component" value="Unassembled WGS sequence"/>
</dbReference>
<dbReference type="PANTHER" id="PTHR44051:SF8">
    <property type="entry name" value="GLUTATHIONE S-TRANSFERASE GSTA"/>
    <property type="match status" value="1"/>
</dbReference>
<dbReference type="Gene3D" id="3.40.30.10">
    <property type="entry name" value="Glutaredoxin"/>
    <property type="match status" value="1"/>
</dbReference>
<dbReference type="InterPro" id="IPR036249">
    <property type="entry name" value="Thioredoxin-like_sf"/>
</dbReference>
<dbReference type="RefSeq" id="XP_001745953.1">
    <property type="nucleotide sequence ID" value="XM_001745901.1"/>
</dbReference>
<dbReference type="PROSITE" id="PS50404">
    <property type="entry name" value="GST_NTER"/>
    <property type="match status" value="1"/>
</dbReference>
<dbReference type="KEGG" id="mbr:MONBRDRAFT_32442"/>
<organism evidence="5 6">
    <name type="scientific">Monosiga brevicollis</name>
    <name type="common">Choanoflagellate</name>
    <dbReference type="NCBI Taxonomy" id="81824"/>
    <lineage>
        <taxon>Eukaryota</taxon>
        <taxon>Choanoflagellata</taxon>
        <taxon>Craspedida</taxon>
        <taxon>Salpingoecidae</taxon>
        <taxon>Monosiga</taxon>
    </lineage>
</organism>
<dbReference type="SFLD" id="SFLDG01150">
    <property type="entry name" value="Main.1:_Beta-like"/>
    <property type="match status" value="1"/>
</dbReference>
<evidence type="ECO:0000313" key="5">
    <source>
        <dbReference type="EMBL" id="EDQ89377.1"/>
    </source>
</evidence>
<dbReference type="InterPro" id="IPR036282">
    <property type="entry name" value="Glutathione-S-Trfase_C_sf"/>
</dbReference>
<name>A9UZI9_MONBE</name>
<dbReference type="Gene3D" id="1.20.1050.10">
    <property type="match status" value="1"/>
</dbReference>
<dbReference type="SUPFAM" id="SSF52833">
    <property type="entry name" value="Thioredoxin-like"/>
    <property type="match status" value="1"/>
</dbReference>
<dbReference type="SUPFAM" id="SSF47616">
    <property type="entry name" value="GST C-terminal domain-like"/>
    <property type="match status" value="1"/>
</dbReference>
<feature type="domain" description="GST N-terminal" evidence="3">
    <location>
        <begin position="170"/>
        <end position="254"/>
    </location>
</feature>
<evidence type="ECO:0000313" key="6">
    <source>
        <dbReference type="Proteomes" id="UP000001357"/>
    </source>
</evidence>
<evidence type="ECO:0008006" key="7">
    <source>
        <dbReference type="Google" id="ProtNLM"/>
    </source>
</evidence>
<dbReference type="GO" id="GO:0005737">
    <property type="term" value="C:cytoplasm"/>
    <property type="evidence" value="ECO:0000318"/>
    <property type="project" value="GO_Central"/>
</dbReference>
<dbReference type="SFLD" id="SFLDS00019">
    <property type="entry name" value="Glutathione_Transferase_(cytos"/>
    <property type="match status" value="1"/>
</dbReference>
<dbReference type="GeneID" id="5891191"/>
<dbReference type="CDD" id="cd03207">
    <property type="entry name" value="GST_C_8"/>
    <property type="match status" value="1"/>
</dbReference>
<dbReference type="PROSITE" id="PS50405">
    <property type="entry name" value="GST_CTER"/>
    <property type="match status" value="1"/>
</dbReference>
<sequence length="372" mass="41571">MFTGRRGEGDTAARHNKSTQQQSAPPMEYDQNARAPHHNGGTGRKTFKQGTLPPVEDQVTDALSVTDPLTHWLTDPGCRYLHTQSDDQKSVVNNSYANQQQQLLSQVQHKTSIKCNNFIYLYKCFNNINTESRGNPFSEPSLSLENGKNPYKPEKMEKTVEVETASSGQSDGIKLYWCPKTRAVRMAWMLEELGQPYERIKIDIRDETSQSRNDRAFREASPMGKVPALRHGPIKLWDSGAMCLYLADAFPEAGLAVAPSDPRRGQYLQWTLFTNSVLEPAMTERIAGMEPHPSSHGHGSFDQMITTLEQALQQGPWLLGEQFTSADVLVGTGISFMIQFGVLKEPSTVLTDYVARCSARPACQRAHAFESE</sequence>
<dbReference type="InterPro" id="IPR010987">
    <property type="entry name" value="Glutathione-S-Trfase_C-like"/>
</dbReference>
<evidence type="ECO:0000259" key="4">
    <source>
        <dbReference type="PROSITE" id="PS50405"/>
    </source>
</evidence>
<feature type="region of interest" description="Disordered" evidence="2">
    <location>
        <begin position="1"/>
        <end position="52"/>
    </location>
</feature>
<dbReference type="InParanoid" id="A9UZI9"/>
<reference evidence="5 6" key="1">
    <citation type="journal article" date="2008" name="Nature">
        <title>The genome of the choanoflagellate Monosiga brevicollis and the origin of metazoans.</title>
        <authorList>
            <consortium name="JGI Sequencing"/>
            <person name="King N."/>
            <person name="Westbrook M.J."/>
            <person name="Young S.L."/>
            <person name="Kuo A."/>
            <person name="Abedin M."/>
            <person name="Chapman J."/>
            <person name="Fairclough S."/>
            <person name="Hellsten U."/>
            <person name="Isogai Y."/>
            <person name="Letunic I."/>
            <person name="Marr M."/>
            <person name="Pincus D."/>
            <person name="Putnam N."/>
            <person name="Rokas A."/>
            <person name="Wright K.J."/>
            <person name="Zuzow R."/>
            <person name="Dirks W."/>
            <person name="Good M."/>
            <person name="Goodstein D."/>
            <person name="Lemons D."/>
            <person name="Li W."/>
            <person name="Lyons J.B."/>
            <person name="Morris A."/>
            <person name="Nichols S."/>
            <person name="Richter D.J."/>
            <person name="Salamov A."/>
            <person name="Bork P."/>
            <person name="Lim W.A."/>
            <person name="Manning G."/>
            <person name="Miller W.T."/>
            <person name="McGinnis W."/>
            <person name="Shapiro H."/>
            <person name="Tjian R."/>
            <person name="Grigoriev I.V."/>
            <person name="Rokhsar D."/>
        </authorList>
    </citation>
    <scope>NUCLEOTIDE SEQUENCE [LARGE SCALE GENOMIC DNA]</scope>
    <source>
        <strain evidence="6">MX1 / ATCC 50154</strain>
    </source>
</reference>
<feature type="compositionally biased region" description="Basic and acidic residues" evidence="2">
    <location>
        <begin position="1"/>
        <end position="13"/>
    </location>
</feature>
<dbReference type="eggNOG" id="KOG0867">
    <property type="taxonomic scope" value="Eukaryota"/>
</dbReference>
<evidence type="ECO:0000256" key="2">
    <source>
        <dbReference type="SAM" id="MobiDB-lite"/>
    </source>
</evidence>
<dbReference type="STRING" id="81824.A9UZI9"/>
<feature type="domain" description="GST C-terminal" evidence="4">
    <location>
        <begin position="260"/>
        <end position="372"/>
    </location>
</feature>
<proteinExistence type="inferred from homology"/>
<dbReference type="CDD" id="cd03046">
    <property type="entry name" value="GST_N_GTT1_like"/>
    <property type="match status" value="1"/>
</dbReference>
<evidence type="ECO:0000256" key="1">
    <source>
        <dbReference type="ARBA" id="ARBA00007409"/>
    </source>
</evidence>
<dbReference type="InterPro" id="IPR040079">
    <property type="entry name" value="Glutathione_S-Trfase"/>
</dbReference>
<dbReference type="PANTHER" id="PTHR44051">
    <property type="entry name" value="GLUTATHIONE S-TRANSFERASE-RELATED"/>
    <property type="match status" value="1"/>
</dbReference>
<dbReference type="EMBL" id="CH991551">
    <property type="protein sequence ID" value="EDQ89377.1"/>
    <property type="molecule type" value="Genomic_DNA"/>
</dbReference>
<dbReference type="AlphaFoldDB" id="A9UZI9"/>
<keyword evidence="6" id="KW-1185">Reference proteome</keyword>
<evidence type="ECO:0000259" key="3">
    <source>
        <dbReference type="PROSITE" id="PS50404"/>
    </source>
</evidence>
<accession>A9UZI9</accession>